<keyword evidence="2" id="KW-1185">Reference proteome</keyword>
<sequence>MVREPDLQLYHSRMREAGLRDRPPPEGLSLRERLAALHRWESAWDGDQNDNDNDNDEDEGVEIEVGVGDNPGIFAAGDSTTQRVASVVEIEESDPDSRVLVVEDFYVEMHALADSRADFCGYRYLDLRSLPLRREDVLTVRHDFDQKVGLLSYAFAIEKYKIFAVLIEAPWLCDNAALQLLNFHDGKPHQLTPRPITITDRIFCMAEMHNMEDQILIVMTVDIPGRPESRITLVGLNDLCITPVRTMCPLPPANLSPRNNISFP</sequence>
<reference evidence="1" key="1">
    <citation type="submission" date="2019-10" db="EMBL/GenBank/DDBJ databases">
        <authorList>
            <consortium name="DOE Joint Genome Institute"/>
            <person name="Kuo A."/>
            <person name="Miyauchi S."/>
            <person name="Kiss E."/>
            <person name="Drula E."/>
            <person name="Kohler A."/>
            <person name="Sanchez-Garcia M."/>
            <person name="Andreopoulos B."/>
            <person name="Barry K.W."/>
            <person name="Bonito G."/>
            <person name="Buee M."/>
            <person name="Carver A."/>
            <person name="Chen C."/>
            <person name="Cichocki N."/>
            <person name="Clum A."/>
            <person name="Culley D."/>
            <person name="Crous P.W."/>
            <person name="Fauchery L."/>
            <person name="Girlanda M."/>
            <person name="Hayes R."/>
            <person name="Keri Z."/>
            <person name="LaButti K."/>
            <person name="Lipzen A."/>
            <person name="Lombard V."/>
            <person name="Magnuson J."/>
            <person name="Maillard F."/>
            <person name="Morin E."/>
            <person name="Murat C."/>
            <person name="Nolan M."/>
            <person name="Ohm R."/>
            <person name="Pangilinan J."/>
            <person name="Pereira M."/>
            <person name="Perotto S."/>
            <person name="Peter M."/>
            <person name="Riley R."/>
            <person name="Sitrit Y."/>
            <person name="Stielow B."/>
            <person name="Szollosi G."/>
            <person name="Zifcakova L."/>
            <person name="Stursova M."/>
            <person name="Spatafora J.W."/>
            <person name="Tedersoo L."/>
            <person name="Vaario L.-M."/>
            <person name="Yamada A."/>
            <person name="Yan M."/>
            <person name="Wang P."/>
            <person name="Xu J."/>
            <person name="Bruns T."/>
            <person name="Baldrian P."/>
            <person name="Vilgalys R."/>
            <person name="Henrissat B."/>
            <person name="Grigoriev I.V."/>
            <person name="Hibbett D."/>
            <person name="Nagy L.G."/>
            <person name="Martin F.M."/>
        </authorList>
    </citation>
    <scope>NUCLEOTIDE SEQUENCE</scope>
    <source>
        <strain evidence="1">Prilba</strain>
    </source>
</reference>
<name>A0A9P5JWU6_9AGAM</name>
<gene>
    <name evidence="1" type="ORF">DFH94DRAFT_777536</name>
</gene>
<evidence type="ECO:0000313" key="2">
    <source>
        <dbReference type="Proteomes" id="UP000759537"/>
    </source>
</evidence>
<comment type="caution">
    <text evidence="1">The sequence shown here is derived from an EMBL/GenBank/DDBJ whole genome shotgun (WGS) entry which is preliminary data.</text>
</comment>
<dbReference type="AlphaFoldDB" id="A0A9P5JWU6"/>
<evidence type="ECO:0000313" key="1">
    <source>
        <dbReference type="EMBL" id="KAF8467954.1"/>
    </source>
</evidence>
<protein>
    <submittedName>
        <fullName evidence="1">Uncharacterized protein</fullName>
    </submittedName>
</protein>
<dbReference type="Proteomes" id="UP000759537">
    <property type="component" value="Unassembled WGS sequence"/>
</dbReference>
<dbReference type="OrthoDB" id="3256413at2759"/>
<dbReference type="EMBL" id="WHVB01000034">
    <property type="protein sequence ID" value="KAF8467954.1"/>
    <property type="molecule type" value="Genomic_DNA"/>
</dbReference>
<proteinExistence type="predicted"/>
<organism evidence="1 2">
    <name type="scientific">Russula ochroleuca</name>
    <dbReference type="NCBI Taxonomy" id="152965"/>
    <lineage>
        <taxon>Eukaryota</taxon>
        <taxon>Fungi</taxon>
        <taxon>Dikarya</taxon>
        <taxon>Basidiomycota</taxon>
        <taxon>Agaricomycotina</taxon>
        <taxon>Agaricomycetes</taxon>
        <taxon>Russulales</taxon>
        <taxon>Russulaceae</taxon>
        <taxon>Russula</taxon>
    </lineage>
</organism>
<accession>A0A9P5JWU6</accession>
<reference evidence="1" key="2">
    <citation type="journal article" date="2020" name="Nat. Commun.">
        <title>Large-scale genome sequencing of mycorrhizal fungi provides insights into the early evolution of symbiotic traits.</title>
        <authorList>
            <person name="Miyauchi S."/>
            <person name="Kiss E."/>
            <person name="Kuo A."/>
            <person name="Drula E."/>
            <person name="Kohler A."/>
            <person name="Sanchez-Garcia M."/>
            <person name="Morin E."/>
            <person name="Andreopoulos B."/>
            <person name="Barry K.W."/>
            <person name="Bonito G."/>
            <person name="Buee M."/>
            <person name="Carver A."/>
            <person name="Chen C."/>
            <person name="Cichocki N."/>
            <person name="Clum A."/>
            <person name="Culley D."/>
            <person name="Crous P.W."/>
            <person name="Fauchery L."/>
            <person name="Girlanda M."/>
            <person name="Hayes R.D."/>
            <person name="Keri Z."/>
            <person name="LaButti K."/>
            <person name="Lipzen A."/>
            <person name="Lombard V."/>
            <person name="Magnuson J."/>
            <person name="Maillard F."/>
            <person name="Murat C."/>
            <person name="Nolan M."/>
            <person name="Ohm R.A."/>
            <person name="Pangilinan J."/>
            <person name="Pereira M.F."/>
            <person name="Perotto S."/>
            <person name="Peter M."/>
            <person name="Pfister S."/>
            <person name="Riley R."/>
            <person name="Sitrit Y."/>
            <person name="Stielow J.B."/>
            <person name="Szollosi G."/>
            <person name="Zifcakova L."/>
            <person name="Stursova M."/>
            <person name="Spatafora J.W."/>
            <person name="Tedersoo L."/>
            <person name="Vaario L.M."/>
            <person name="Yamada A."/>
            <person name="Yan M."/>
            <person name="Wang P."/>
            <person name="Xu J."/>
            <person name="Bruns T."/>
            <person name="Baldrian P."/>
            <person name="Vilgalys R."/>
            <person name="Dunand C."/>
            <person name="Henrissat B."/>
            <person name="Grigoriev I.V."/>
            <person name="Hibbett D."/>
            <person name="Nagy L.G."/>
            <person name="Martin F.M."/>
        </authorList>
    </citation>
    <scope>NUCLEOTIDE SEQUENCE</scope>
    <source>
        <strain evidence="1">Prilba</strain>
    </source>
</reference>